<dbReference type="SUPFAM" id="SSF56219">
    <property type="entry name" value="DNase I-like"/>
    <property type="match status" value="1"/>
</dbReference>
<evidence type="ECO:0008006" key="2">
    <source>
        <dbReference type="Google" id="ProtNLM"/>
    </source>
</evidence>
<protein>
    <recommendedName>
        <fullName evidence="2">Endonuclease/exonuclease/phosphatase domain-containing protein</fullName>
    </recommendedName>
</protein>
<dbReference type="OrthoDB" id="410381at2759"/>
<gene>
    <name evidence="1" type="ORF">OCBIM_22023115mg</name>
</gene>
<dbReference type="EMBL" id="KQ419350">
    <property type="protein sequence ID" value="KOF83869.1"/>
    <property type="molecule type" value="Genomic_DNA"/>
</dbReference>
<accession>A0A0L8H469</accession>
<organism evidence="1">
    <name type="scientific">Octopus bimaculoides</name>
    <name type="common">California two-spotted octopus</name>
    <dbReference type="NCBI Taxonomy" id="37653"/>
    <lineage>
        <taxon>Eukaryota</taxon>
        <taxon>Metazoa</taxon>
        <taxon>Spiralia</taxon>
        <taxon>Lophotrochozoa</taxon>
        <taxon>Mollusca</taxon>
        <taxon>Cephalopoda</taxon>
        <taxon>Coleoidea</taxon>
        <taxon>Octopodiformes</taxon>
        <taxon>Octopoda</taxon>
        <taxon>Incirrata</taxon>
        <taxon>Octopodidae</taxon>
        <taxon>Octopus</taxon>
    </lineage>
</organism>
<dbReference type="Gene3D" id="3.60.10.10">
    <property type="entry name" value="Endonuclease/exonuclease/phosphatase"/>
    <property type="match status" value="1"/>
</dbReference>
<reference evidence="1" key="1">
    <citation type="submission" date="2015-07" db="EMBL/GenBank/DDBJ databases">
        <title>MeaNS - Measles Nucleotide Surveillance Program.</title>
        <authorList>
            <person name="Tran T."/>
            <person name="Druce J."/>
        </authorList>
    </citation>
    <scope>NUCLEOTIDE SEQUENCE</scope>
    <source>
        <strain evidence="1">UCB-OBI-ISO-001</strain>
        <tissue evidence="1">Gonad</tissue>
    </source>
</reference>
<name>A0A0L8H469_OCTBM</name>
<dbReference type="AlphaFoldDB" id="A0A0L8H469"/>
<proteinExistence type="predicted"/>
<evidence type="ECO:0000313" key="1">
    <source>
        <dbReference type="EMBL" id="KOF83869.1"/>
    </source>
</evidence>
<sequence length="321" mass="36543">MKKSKNINLGSWNVCTLQDSHSVSEQKTVLVALELKKYNIVGSSQLEESNGEYIFFWCGRNENEPHHSSISGCIMTLTLELDHNTCTKLISYYAPTMAITDQEKDEFYNQLHDVISSCHHRDKLFLMGDFNARAWEGVLGCYGATFHLKHTRLQKSSVLKHIDVLPLKTSEKQAELSIKLGTALNTVDINDGIESSWKALQVLGLPVHEHQDWFSDNNTDVQQLIDKINSPHKTWINDKSSSRKENAYKKCRGQAQCAPRQMKEAWLSSKATELQEAADRKDSKAFYDGLKKVYHPQKHSVTPIFSSNRETLLTDKSDILK</sequence>
<dbReference type="InterPro" id="IPR036691">
    <property type="entry name" value="Endo/exonu/phosph_ase_sf"/>
</dbReference>